<protein>
    <submittedName>
        <fullName evidence="1">Uncharacterized protein</fullName>
    </submittedName>
</protein>
<evidence type="ECO:0000313" key="1">
    <source>
        <dbReference type="EMBL" id="CAK5122139.1"/>
    </source>
</evidence>
<organism evidence="1 2">
    <name type="scientific">Meloidogyne enterolobii</name>
    <name type="common">Root-knot nematode worm</name>
    <name type="synonym">Meloidogyne mayaguensis</name>
    <dbReference type="NCBI Taxonomy" id="390850"/>
    <lineage>
        <taxon>Eukaryota</taxon>
        <taxon>Metazoa</taxon>
        <taxon>Ecdysozoa</taxon>
        <taxon>Nematoda</taxon>
        <taxon>Chromadorea</taxon>
        <taxon>Rhabditida</taxon>
        <taxon>Tylenchina</taxon>
        <taxon>Tylenchomorpha</taxon>
        <taxon>Tylenchoidea</taxon>
        <taxon>Meloidogynidae</taxon>
        <taxon>Meloidogyninae</taxon>
        <taxon>Meloidogyne</taxon>
    </lineage>
</organism>
<evidence type="ECO:0000313" key="2">
    <source>
        <dbReference type="Proteomes" id="UP001497535"/>
    </source>
</evidence>
<accession>A0ACB1B7L1</accession>
<dbReference type="EMBL" id="CAVMJV010000186">
    <property type="protein sequence ID" value="CAK5122139.1"/>
    <property type="molecule type" value="Genomic_DNA"/>
</dbReference>
<dbReference type="Proteomes" id="UP001497535">
    <property type="component" value="Unassembled WGS sequence"/>
</dbReference>
<name>A0ACB1B7L1_MELEN</name>
<proteinExistence type="predicted"/>
<gene>
    <name evidence="1" type="ORF">MENTE1834_LOCUS47189</name>
</gene>
<sequence length="141" mass="15627">MGLTNFLFPINIFALREGIPSNSIIFPKVQEFLGCPSCCTTTTSPIAGSLFIDVRGFWCVHPDFSRKTNKYSFDHLFQNRSNAFLRVLHFSLSWSAPLNLPVLYSSSKSSVSSIKCVLLSILGIMKSTGLRTENPSLSVDT</sequence>
<keyword evidence="2" id="KW-1185">Reference proteome</keyword>
<reference evidence="1" key="1">
    <citation type="submission" date="2023-11" db="EMBL/GenBank/DDBJ databases">
        <authorList>
            <person name="Poullet M."/>
        </authorList>
    </citation>
    <scope>NUCLEOTIDE SEQUENCE</scope>
    <source>
        <strain evidence="1">E1834</strain>
    </source>
</reference>
<comment type="caution">
    <text evidence="1">The sequence shown here is derived from an EMBL/GenBank/DDBJ whole genome shotgun (WGS) entry which is preliminary data.</text>
</comment>